<comment type="caution">
    <text evidence="2">The sequence shown here is derived from an EMBL/GenBank/DDBJ whole genome shotgun (WGS) entry which is preliminary data.</text>
</comment>
<keyword evidence="3" id="KW-1185">Reference proteome</keyword>
<dbReference type="EMBL" id="BTSY01000005">
    <property type="protein sequence ID" value="GMT26344.1"/>
    <property type="molecule type" value="Genomic_DNA"/>
</dbReference>
<proteinExistence type="predicted"/>
<protein>
    <submittedName>
        <fullName evidence="2">Uncharacterized protein</fullName>
    </submittedName>
</protein>
<evidence type="ECO:0000256" key="1">
    <source>
        <dbReference type="SAM" id="SignalP"/>
    </source>
</evidence>
<feature type="non-terminal residue" evidence="2">
    <location>
        <position position="1"/>
    </location>
</feature>
<accession>A0AAV5W328</accession>
<keyword evidence="1" id="KW-0732">Signal</keyword>
<sequence length="261" mass="27419">LIRMLARCALLALLVAAALARKSSNGASGATTAAAAASAAAALTEMSPVVAAAPAALNASDSTCEALKVCTGDSGCGNNGKCRGEKVGTCNCDACVFYSMCDTDSDCGGLKKSCVSGRCQCWRGSLNRQHIDMCNSKRCQTGSDSCNGLPCNTGICECGKPDGEMSEVDKKHPLLDKITPMIATDIALPEESLSEKELAIIEKTSSFPERDLDTHYILQQSLNGLKNPIRSAMFKVDLYKVLANLTAKHKGDVPDVFKALD</sequence>
<reference evidence="2" key="1">
    <citation type="submission" date="2023-10" db="EMBL/GenBank/DDBJ databases">
        <title>Genome assembly of Pristionchus species.</title>
        <authorList>
            <person name="Yoshida K."/>
            <person name="Sommer R.J."/>
        </authorList>
    </citation>
    <scope>NUCLEOTIDE SEQUENCE</scope>
    <source>
        <strain evidence="2">RS5133</strain>
    </source>
</reference>
<evidence type="ECO:0000313" key="3">
    <source>
        <dbReference type="Proteomes" id="UP001432322"/>
    </source>
</evidence>
<dbReference type="Proteomes" id="UP001432322">
    <property type="component" value="Unassembled WGS sequence"/>
</dbReference>
<dbReference type="InterPro" id="IPR039260">
    <property type="entry name" value="Cpg-3"/>
</dbReference>
<organism evidence="2 3">
    <name type="scientific">Pristionchus fissidentatus</name>
    <dbReference type="NCBI Taxonomy" id="1538716"/>
    <lineage>
        <taxon>Eukaryota</taxon>
        <taxon>Metazoa</taxon>
        <taxon>Ecdysozoa</taxon>
        <taxon>Nematoda</taxon>
        <taxon>Chromadorea</taxon>
        <taxon>Rhabditida</taxon>
        <taxon>Rhabditina</taxon>
        <taxon>Diplogasteromorpha</taxon>
        <taxon>Diplogasteroidea</taxon>
        <taxon>Neodiplogasteridae</taxon>
        <taxon>Pristionchus</taxon>
    </lineage>
</organism>
<evidence type="ECO:0000313" key="2">
    <source>
        <dbReference type="EMBL" id="GMT26344.1"/>
    </source>
</evidence>
<feature type="signal peptide" evidence="1">
    <location>
        <begin position="1"/>
        <end position="20"/>
    </location>
</feature>
<name>A0AAV5W328_9BILA</name>
<dbReference type="PANTHER" id="PTHR37973">
    <property type="entry name" value="CHONDROITIN PROTEOGLYCAN 3"/>
    <property type="match status" value="1"/>
</dbReference>
<dbReference type="AlphaFoldDB" id="A0AAV5W328"/>
<feature type="chain" id="PRO_5043585427" evidence="1">
    <location>
        <begin position="21"/>
        <end position="261"/>
    </location>
</feature>
<gene>
    <name evidence="2" type="ORF">PFISCL1PPCAC_17641</name>
</gene>
<dbReference type="PANTHER" id="PTHR37973:SF1">
    <property type="entry name" value="DICKKOPF_N DOMAIN-CONTAINING PROTEIN"/>
    <property type="match status" value="1"/>
</dbReference>